<gene>
    <name evidence="1" type="ORF">DES45_107195</name>
</gene>
<dbReference type="InterPro" id="IPR022037">
    <property type="entry name" value="DUF3606"/>
</dbReference>
<reference evidence="1 2" key="1">
    <citation type="submission" date="2018-07" db="EMBL/GenBank/DDBJ databases">
        <title>Genomic Encyclopedia of Type Strains, Phase IV (KMG-IV): sequencing the most valuable type-strain genomes for metagenomic binning, comparative biology and taxonomic classification.</title>
        <authorList>
            <person name="Goeker M."/>
        </authorList>
    </citation>
    <scope>NUCLEOTIDE SEQUENCE [LARGE SCALE GENOMIC DNA]</scope>
    <source>
        <strain evidence="1 2">DSM 14364</strain>
    </source>
</reference>
<dbReference type="OrthoDB" id="8238029at2"/>
<dbReference type="RefSeq" id="WP_114771497.1">
    <property type="nucleotide sequence ID" value="NZ_QQBB01000007.1"/>
</dbReference>
<dbReference type="EMBL" id="QQBB01000007">
    <property type="protein sequence ID" value="RDI57278.1"/>
    <property type="molecule type" value="Genomic_DNA"/>
</dbReference>
<proteinExistence type="predicted"/>
<protein>
    <submittedName>
        <fullName evidence="1">Uncharacterized protein DUF3606</fullName>
    </submittedName>
</protein>
<organism evidence="1 2">
    <name type="scientific">Microvirga subterranea</name>
    <dbReference type="NCBI Taxonomy" id="186651"/>
    <lineage>
        <taxon>Bacteria</taxon>
        <taxon>Pseudomonadati</taxon>
        <taxon>Pseudomonadota</taxon>
        <taxon>Alphaproteobacteria</taxon>
        <taxon>Hyphomicrobiales</taxon>
        <taxon>Methylobacteriaceae</taxon>
        <taxon>Microvirga</taxon>
    </lineage>
</organism>
<keyword evidence="2" id="KW-1185">Reference proteome</keyword>
<evidence type="ECO:0000313" key="2">
    <source>
        <dbReference type="Proteomes" id="UP000254925"/>
    </source>
</evidence>
<evidence type="ECO:0000313" key="1">
    <source>
        <dbReference type="EMBL" id="RDI57278.1"/>
    </source>
</evidence>
<sequence>MVGTLSRRHPQDSSRINIHEDWELRYWTDRWQIPRQHLLDTVKRVGLQVSDVARALGKSA</sequence>
<name>A0A370HH98_9HYPH</name>
<dbReference type="Proteomes" id="UP000254925">
    <property type="component" value="Unassembled WGS sequence"/>
</dbReference>
<accession>A0A370HH98</accession>
<comment type="caution">
    <text evidence="1">The sequence shown here is derived from an EMBL/GenBank/DDBJ whole genome shotgun (WGS) entry which is preliminary data.</text>
</comment>
<dbReference type="AlphaFoldDB" id="A0A370HH98"/>
<dbReference type="Pfam" id="PF12244">
    <property type="entry name" value="DUF3606"/>
    <property type="match status" value="1"/>
</dbReference>